<dbReference type="Proteomes" id="UP000651837">
    <property type="component" value="Unassembled WGS sequence"/>
</dbReference>
<dbReference type="RefSeq" id="WP_109654989.1">
    <property type="nucleotide sequence ID" value="NZ_JACWLN010000019.1"/>
</dbReference>
<gene>
    <name evidence="2" type="ORF">HZY62_21460</name>
    <name evidence="3" type="ORF">LX92_04339</name>
</gene>
<reference evidence="3 4" key="1">
    <citation type="submission" date="2018-05" db="EMBL/GenBank/DDBJ databases">
        <title>Genomic Encyclopedia of Archaeal and Bacterial Type Strains, Phase II (KMG-II): from individual species to whole genera.</title>
        <authorList>
            <person name="Goeker M."/>
        </authorList>
    </citation>
    <scope>NUCLEOTIDE SEQUENCE [LARGE SCALE GENOMIC DNA]</scope>
    <source>
        <strain evidence="3 4">DSM 23514</strain>
    </source>
</reference>
<dbReference type="AlphaFoldDB" id="A0A316DKP7"/>
<evidence type="ECO:0000313" key="3">
    <source>
        <dbReference type="EMBL" id="PWK18465.1"/>
    </source>
</evidence>
<dbReference type="Proteomes" id="UP000245667">
    <property type="component" value="Unassembled WGS sequence"/>
</dbReference>
<keyword evidence="1" id="KW-0175">Coiled coil</keyword>
<dbReference type="InterPro" id="IPR025503">
    <property type="entry name" value="DUF4391"/>
</dbReference>
<dbReference type="EMBL" id="QGGQ01000017">
    <property type="protein sequence ID" value="PWK18465.1"/>
    <property type="molecule type" value="Genomic_DNA"/>
</dbReference>
<comment type="caution">
    <text evidence="3">The sequence shown here is derived from an EMBL/GenBank/DDBJ whole genome shotgun (WGS) entry which is preliminary data.</text>
</comment>
<evidence type="ECO:0000313" key="5">
    <source>
        <dbReference type="Proteomes" id="UP000651837"/>
    </source>
</evidence>
<proteinExistence type="predicted"/>
<reference evidence="2 5" key="2">
    <citation type="submission" date="2020-07" db="EMBL/GenBank/DDBJ databases">
        <title>The draft genome sequence of Maribacter polysiphoniae KCTC 22021.</title>
        <authorList>
            <person name="Mu L."/>
        </authorList>
    </citation>
    <scope>NUCLEOTIDE SEQUENCE [LARGE SCALE GENOMIC DNA]</scope>
    <source>
        <strain evidence="2 5">KCTC 22021</strain>
    </source>
</reference>
<name>A0A316DKP7_9FLAO</name>
<protein>
    <submittedName>
        <fullName evidence="2">DUF4391 domain-containing protein</fullName>
    </submittedName>
    <submittedName>
        <fullName evidence="3">Uncharacterized protein DUF4391</fullName>
    </submittedName>
</protein>
<evidence type="ECO:0000313" key="2">
    <source>
        <dbReference type="EMBL" id="MBD1263170.1"/>
    </source>
</evidence>
<accession>A0A316DKP7</accession>
<evidence type="ECO:0000313" key="4">
    <source>
        <dbReference type="Proteomes" id="UP000245667"/>
    </source>
</evidence>
<keyword evidence="5" id="KW-1185">Reference proteome</keyword>
<organism evidence="3 4">
    <name type="scientific">Maribacter polysiphoniae</name>
    <dbReference type="NCBI Taxonomy" id="429344"/>
    <lineage>
        <taxon>Bacteria</taxon>
        <taxon>Pseudomonadati</taxon>
        <taxon>Bacteroidota</taxon>
        <taxon>Flavobacteriia</taxon>
        <taxon>Flavobacteriales</taxon>
        <taxon>Flavobacteriaceae</taxon>
        <taxon>Maribacter</taxon>
    </lineage>
</organism>
<dbReference type="OrthoDB" id="9805811at2"/>
<dbReference type="Pfam" id="PF14335">
    <property type="entry name" value="DUF4391"/>
    <property type="match status" value="1"/>
</dbReference>
<sequence length="218" mass="25408">MDFFSLPSRTKVGRVVPKNAFDEYTNTKQKKLFTECIKRITWTHKLSADTLNLDTKDIQEIQVFKVELKQKTDIYKILEIINKSIPYHIVFWVEYDQEAYISTASKHPHPTNDDVAVIDWTFTSDWFNKVNYSYVFNLKGSLNAVFKDLCVQLTGKPKLGKQSLDSILKNQQEVNRLKKEISKLKSALSKSKQFNEKVDLNLKLKKAEKKLNDIDNVK</sequence>
<dbReference type="EMBL" id="JACWLN010000019">
    <property type="protein sequence ID" value="MBD1263170.1"/>
    <property type="molecule type" value="Genomic_DNA"/>
</dbReference>
<evidence type="ECO:0000256" key="1">
    <source>
        <dbReference type="SAM" id="Coils"/>
    </source>
</evidence>
<feature type="coiled-coil region" evidence="1">
    <location>
        <begin position="167"/>
        <end position="217"/>
    </location>
</feature>